<dbReference type="FunFam" id="3.40.50.300:FF:002322">
    <property type="entry name" value="Shikimate kinase"/>
    <property type="match status" value="1"/>
</dbReference>
<dbReference type="PRINTS" id="PR01100">
    <property type="entry name" value="SHIKIMTKNASE"/>
</dbReference>
<dbReference type="PANTHER" id="PTHR21087:SF16">
    <property type="entry name" value="SHIKIMATE KINASE 1, CHLOROPLASTIC"/>
    <property type="match status" value="1"/>
</dbReference>
<keyword evidence="9" id="KW-0057">Aromatic amino acid biosynthesis</keyword>
<evidence type="ECO:0000256" key="7">
    <source>
        <dbReference type="ARBA" id="ARBA00022840"/>
    </source>
</evidence>
<evidence type="ECO:0000256" key="2">
    <source>
        <dbReference type="ARBA" id="ARBA00022605"/>
    </source>
</evidence>
<evidence type="ECO:0000256" key="1">
    <source>
        <dbReference type="ARBA" id="ARBA00022490"/>
    </source>
</evidence>
<accession>M1ZWP5</accession>
<dbReference type="AlphaFoldDB" id="M1ZWP5"/>
<dbReference type="PANTHER" id="PTHR21087">
    <property type="entry name" value="SHIKIMATE KINASE"/>
    <property type="match status" value="1"/>
</dbReference>
<keyword evidence="4" id="KW-0479">Metal-binding</keyword>
<name>M1ZWP5_CLOBO</name>
<dbReference type="PATRIC" id="fig|1232189.3.peg.2112"/>
<evidence type="ECO:0000256" key="4">
    <source>
        <dbReference type="ARBA" id="ARBA00022723"/>
    </source>
</evidence>
<proteinExistence type="inferred from homology"/>
<keyword evidence="8" id="KW-0460">Magnesium</keyword>
<dbReference type="Pfam" id="PF01202">
    <property type="entry name" value="SKI"/>
    <property type="match status" value="1"/>
</dbReference>
<keyword evidence="5" id="KW-0547">Nucleotide-binding</keyword>
<evidence type="ECO:0000313" key="10">
    <source>
        <dbReference type="EMBL" id="EKN41438.1"/>
    </source>
</evidence>
<keyword evidence="1" id="KW-0963">Cytoplasm</keyword>
<gene>
    <name evidence="10" type="ORF">CFSAN001627_13328</name>
</gene>
<reference evidence="10 11" key="2">
    <citation type="submission" date="2013-03" db="EMBL/GenBank/DDBJ databases">
        <title>Diversity in Clostridium botulinum.</title>
        <authorList>
            <person name="Timme R.E."/>
            <person name="Allard M."/>
            <person name="Luo Y."/>
            <person name="Strain E."/>
            <person name="Gonzalez-Escalona N."/>
            <person name="Brown E."/>
        </authorList>
    </citation>
    <scope>NUCLEOTIDE SEQUENCE [LARGE SCALE GENOMIC DNA]</scope>
    <source>
        <strain evidence="10 11">CFSAN001627</strain>
    </source>
</reference>
<dbReference type="GO" id="GO:0008652">
    <property type="term" value="P:amino acid biosynthetic process"/>
    <property type="evidence" value="ECO:0007669"/>
    <property type="project" value="UniProtKB-KW"/>
</dbReference>
<reference evidence="10 11" key="1">
    <citation type="submission" date="2012-10" db="EMBL/GenBank/DDBJ databases">
        <authorList>
            <person name="Strain E.A."/>
            <person name="Brown E."/>
            <person name="Allard M.W."/>
            <person name="Gonzalez-Escalona N."/>
            <person name="Timme R."/>
        </authorList>
    </citation>
    <scope>NUCLEOTIDE SEQUENCE [LARGE SCALE GENOMIC DNA]</scope>
    <source>
        <strain evidence="10 11">CFSAN001627</strain>
    </source>
</reference>
<evidence type="ECO:0000256" key="6">
    <source>
        <dbReference type="ARBA" id="ARBA00022777"/>
    </source>
</evidence>
<evidence type="ECO:0000313" key="11">
    <source>
        <dbReference type="Proteomes" id="UP000011944"/>
    </source>
</evidence>
<dbReference type="CDD" id="cd00464">
    <property type="entry name" value="SK"/>
    <property type="match status" value="1"/>
</dbReference>
<dbReference type="Proteomes" id="UP000011944">
    <property type="component" value="Unassembled WGS sequence"/>
</dbReference>
<feature type="non-terminal residue" evidence="10">
    <location>
        <position position="1"/>
    </location>
</feature>
<dbReference type="GO" id="GO:0004765">
    <property type="term" value="F:shikimate kinase activity"/>
    <property type="evidence" value="ECO:0007669"/>
    <property type="project" value="TreeGrafter"/>
</dbReference>
<dbReference type="GO" id="GO:0009073">
    <property type="term" value="P:aromatic amino acid family biosynthetic process"/>
    <property type="evidence" value="ECO:0007669"/>
    <property type="project" value="UniProtKB-KW"/>
</dbReference>
<keyword evidence="6 10" id="KW-0418">Kinase</keyword>
<dbReference type="Gene3D" id="3.40.50.300">
    <property type="entry name" value="P-loop containing nucleotide triphosphate hydrolases"/>
    <property type="match status" value="1"/>
</dbReference>
<dbReference type="GO" id="GO:0046872">
    <property type="term" value="F:metal ion binding"/>
    <property type="evidence" value="ECO:0007669"/>
    <property type="project" value="UniProtKB-KW"/>
</dbReference>
<comment type="caution">
    <text evidence="10">The sequence shown here is derived from an EMBL/GenBank/DDBJ whole genome shotgun (WGS) entry which is preliminary data.</text>
</comment>
<evidence type="ECO:0000256" key="5">
    <source>
        <dbReference type="ARBA" id="ARBA00022741"/>
    </source>
</evidence>
<keyword evidence="2" id="KW-0028">Amino-acid biosynthesis</keyword>
<dbReference type="SUPFAM" id="SSF52540">
    <property type="entry name" value="P-loop containing nucleoside triphosphate hydrolases"/>
    <property type="match status" value="1"/>
</dbReference>
<sequence length="178" mass="20954">FLVKMVVSLENIVLIGMPLSGKSTLGRELSKILKYDLIDTDTLIEEMEDKSIKEIFKIYGEDYFREKELKIINKLKKESNKVISTGGGLPIYNKNIYELKKIGFTVYLKVPLEELIKRMVKKEYDTRPLLKNNDTKFLEEMYKNRIEIYEKAHTIICNTNYKESLITIVRAYKKWKGI</sequence>
<dbReference type="InterPro" id="IPR000623">
    <property type="entry name" value="Shikimate_kinase/TSH1"/>
</dbReference>
<protein>
    <submittedName>
        <fullName evidence="10">Shikimate kinase</fullName>
    </submittedName>
</protein>
<dbReference type="GO" id="GO:0005829">
    <property type="term" value="C:cytosol"/>
    <property type="evidence" value="ECO:0007669"/>
    <property type="project" value="TreeGrafter"/>
</dbReference>
<dbReference type="EMBL" id="AMXI01000777">
    <property type="protein sequence ID" value="EKN41438.1"/>
    <property type="molecule type" value="Genomic_DNA"/>
</dbReference>
<dbReference type="HAMAP" id="MF_00109">
    <property type="entry name" value="Shikimate_kinase"/>
    <property type="match status" value="1"/>
</dbReference>
<dbReference type="GO" id="GO:0005524">
    <property type="term" value="F:ATP binding"/>
    <property type="evidence" value="ECO:0007669"/>
    <property type="project" value="UniProtKB-KW"/>
</dbReference>
<dbReference type="InterPro" id="IPR027417">
    <property type="entry name" value="P-loop_NTPase"/>
</dbReference>
<evidence type="ECO:0000256" key="3">
    <source>
        <dbReference type="ARBA" id="ARBA00022679"/>
    </source>
</evidence>
<organism evidence="10 11">
    <name type="scientific">Clostridium botulinum CFSAN001627</name>
    <dbReference type="NCBI Taxonomy" id="1232189"/>
    <lineage>
        <taxon>Bacteria</taxon>
        <taxon>Bacillati</taxon>
        <taxon>Bacillota</taxon>
        <taxon>Clostridia</taxon>
        <taxon>Eubacteriales</taxon>
        <taxon>Clostridiaceae</taxon>
        <taxon>Clostridium</taxon>
    </lineage>
</organism>
<keyword evidence="7" id="KW-0067">ATP-binding</keyword>
<dbReference type="InterPro" id="IPR031322">
    <property type="entry name" value="Shikimate/glucono_kinase"/>
</dbReference>
<evidence type="ECO:0000256" key="9">
    <source>
        <dbReference type="ARBA" id="ARBA00023141"/>
    </source>
</evidence>
<keyword evidence="3" id="KW-0808">Transferase</keyword>
<evidence type="ECO:0000256" key="8">
    <source>
        <dbReference type="ARBA" id="ARBA00022842"/>
    </source>
</evidence>